<name>A0ABM1IPL6_POLDO</name>
<dbReference type="InterPro" id="IPR032013">
    <property type="entry name" value="DUF4795"/>
</dbReference>
<organism evidence="4 5">
    <name type="scientific">Polistes dominula</name>
    <name type="common">European paper wasp</name>
    <name type="synonym">Vespa dominula</name>
    <dbReference type="NCBI Taxonomy" id="743375"/>
    <lineage>
        <taxon>Eukaryota</taxon>
        <taxon>Metazoa</taxon>
        <taxon>Ecdysozoa</taxon>
        <taxon>Arthropoda</taxon>
        <taxon>Hexapoda</taxon>
        <taxon>Insecta</taxon>
        <taxon>Pterygota</taxon>
        <taxon>Neoptera</taxon>
        <taxon>Endopterygota</taxon>
        <taxon>Hymenoptera</taxon>
        <taxon>Apocrita</taxon>
        <taxon>Aculeata</taxon>
        <taxon>Vespoidea</taxon>
        <taxon>Vespidae</taxon>
        <taxon>Polistinae</taxon>
        <taxon>Polistini</taxon>
        <taxon>Polistes</taxon>
    </lineage>
</organism>
<dbReference type="RefSeq" id="XP_015182154.1">
    <property type="nucleotide sequence ID" value="XM_015326668.1"/>
</dbReference>
<feature type="domain" description="DUF4795" evidence="3">
    <location>
        <begin position="428"/>
        <end position="627"/>
    </location>
</feature>
<feature type="region of interest" description="Disordered" evidence="2">
    <location>
        <begin position="131"/>
        <end position="155"/>
    </location>
</feature>
<keyword evidence="1" id="KW-0175">Coiled coil</keyword>
<feature type="compositionally biased region" description="Basic and acidic residues" evidence="2">
    <location>
        <begin position="140"/>
        <end position="155"/>
    </location>
</feature>
<sequence>MAATTASDVEEEKTRQETKKNNWSTVAVSLPQLLDLALGTPEVGAINLNILHNFLHVLLQQMNLRTTRVEFRGDDAKRIKNVIASSKSGPNMHLYENIIVNGSNQIKQRFRSTDQFAVNIDVIKQDENIVGKSASAPVSPRKDEQQKTVDSSDDKMKDFNQSISIDLENNMDSRVSVEPIVNGLTPTASAFKKLEENVKRLEKQFEVLQELSTNSELIERLKGNLKDPLTDVWNIININKRLDAAEQGISKLTSMIQEVIKNEKNIKSVAHHMTQTTKRTDKKIIDTNVEDVIITDTHKPVPESKEKEDERTASKSDVEDEITDIKDNFIQICLERCQDLDTTLDNEIYKLHVEISLLKEHQEQIDTELKQLSTSIPHLDNKDIPHMIEKMQRFLNVHLEERLQKIETNNSLIMDTMKSTNQLTQDSEVNDLQNMILKIEEIQEDIGKLNETANYLMNDTSIRNESLNRMLEQLKYLQTMKADKELVESSLADKADTDTLNRKVSHDKFDTACNDLTQEIQQAMEQMNQQNSVMVGHVTELQKEIEKKVNKIEVEPLKTSVSKQFSSLREKVEKMIKEKQEKEAAATKKKLSGVQCLSCNKDTTMRMEDIRRYESPFIPPRRSIRPYLTYELDQIRKQQKPWSNFKNMKKYEAVMAEFMKSKYTDVNKPSNEQSTSDDGCNRYCGGSHTITTPQQRVKQPVSYLNENLVDLMKSYRKKQSQKFTPYTRKLPEECKLNRSQSFPSKDFCINEPSCSSKDVSPSPEDITCPMKDGSYMDYPLLEKLAANKEVNLYFFPNAKSFAIPIWAKRGIPRNRVRAYVQIGYKLYPCWLNYFLLPTWEHVLHIHEIEGRVPVFQEALLKKIKNLK</sequence>
<evidence type="ECO:0000256" key="2">
    <source>
        <dbReference type="SAM" id="MobiDB-lite"/>
    </source>
</evidence>
<reference evidence="5 6" key="1">
    <citation type="submission" date="2025-05" db="UniProtKB">
        <authorList>
            <consortium name="RefSeq"/>
        </authorList>
    </citation>
    <scope>IDENTIFICATION</scope>
    <source>
        <tissue evidence="5 6">Whole body</tissue>
    </source>
</reference>
<keyword evidence="4" id="KW-1185">Reference proteome</keyword>
<evidence type="ECO:0000256" key="1">
    <source>
        <dbReference type="SAM" id="Coils"/>
    </source>
</evidence>
<evidence type="ECO:0000313" key="4">
    <source>
        <dbReference type="Proteomes" id="UP000694924"/>
    </source>
</evidence>
<feature type="region of interest" description="Disordered" evidence="2">
    <location>
        <begin position="1"/>
        <end position="20"/>
    </location>
</feature>
<evidence type="ECO:0000259" key="3">
    <source>
        <dbReference type="Pfam" id="PF16043"/>
    </source>
</evidence>
<dbReference type="PANTHER" id="PTHR47080">
    <property type="entry name" value="CHROMOSOME 16 OPEN READING FRAME 96"/>
    <property type="match status" value="1"/>
</dbReference>
<dbReference type="Pfam" id="PF16043">
    <property type="entry name" value="DUF4795"/>
    <property type="match status" value="1"/>
</dbReference>
<feature type="coiled-coil region" evidence="1">
    <location>
        <begin position="432"/>
        <end position="459"/>
    </location>
</feature>
<feature type="coiled-coil region" evidence="1">
    <location>
        <begin position="506"/>
        <end position="533"/>
    </location>
</feature>
<dbReference type="PANTHER" id="PTHR47080:SF1">
    <property type="entry name" value="CHROMOSOME 16 OPEN READING FRAME 96"/>
    <property type="match status" value="1"/>
</dbReference>
<protein>
    <submittedName>
        <fullName evidence="5 6">Glutamine-rich protein 2-like isoform X1</fullName>
    </submittedName>
</protein>
<dbReference type="Proteomes" id="UP000694924">
    <property type="component" value="Unplaced"/>
</dbReference>
<evidence type="ECO:0000313" key="6">
    <source>
        <dbReference type="RefSeq" id="XP_015182154.1"/>
    </source>
</evidence>
<gene>
    <name evidence="5 6" type="primary">LOC107069393</name>
</gene>
<accession>A0ABM1IPL6</accession>
<feature type="region of interest" description="Disordered" evidence="2">
    <location>
        <begin position="297"/>
        <end position="318"/>
    </location>
</feature>
<evidence type="ECO:0000313" key="5">
    <source>
        <dbReference type="RefSeq" id="XP_015182153.1"/>
    </source>
</evidence>
<proteinExistence type="predicted"/>
<dbReference type="GeneID" id="107069393"/>
<dbReference type="RefSeq" id="XP_015182153.1">
    <property type="nucleotide sequence ID" value="XM_015326667.1"/>
</dbReference>